<dbReference type="Proteomes" id="UP001597237">
    <property type="component" value="Unassembled WGS sequence"/>
</dbReference>
<keyword evidence="3" id="KW-1185">Reference proteome</keyword>
<reference evidence="3" key="1">
    <citation type="journal article" date="2019" name="Int. J. Syst. Evol. Microbiol.">
        <title>The Global Catalogue of Microorganisms (GCM) 10K type strain sequencing project: providing services to taxonomists for standard genome sequencing and annotation.</title>
        <authorList>
            <consortium name="The Broad Institute Genomics Platform"/>
            <consortium name="The Broad Institute Genome Sequencing Center for Infectious Disease"/>
            <person name="Wu L."/>
            <person name="Ma J."/>
        </authorList>
    </citation>
    <scope>NUCLEOTIDE SEQUENCE [LARGE SCALE GENOMIC DNA]</scope>
    <source>
        <strain evidence="3">DFY28</strain>
    </source>
</reference>
<sequence>MADAPEGDGVTLSLPIRIVGAGLLLVAALVALVVYEGQARARGQEVRLAMEAFDPRSLLTGHYAALQLVHTLPPGMSCPDGAAQGWLALRPDGAVHRLAGVAASREAALKLGPVAVRGEASCLGRGGDAAEPQRVALDIGIDRLHADQQEAQALEAALRAGPDRPQALAVVSVGRDGRARLKGVVVGGRRTDLDWF</sequence>
<name>A0ABW4N6U6_9CAUL</name>
<dbReference type="RefSeq" id="WP_377283682.1">
    <property type="nucleotide sequence ID" value="NZ_JBHRSI010000009.1"/>
</dbReference>
<keyword evidence="1" id="KW-0812">Transmembrane</keyword>
<keyword evidence="1" id="KW-0472">Membrane</keyword>
<keyword evidence="1" id="KW-1133">Transmembrane helix</keyword>
<gene>
    <name evidence="2" type="ORF">ACFSC0_13265</name>
</gene>
<feature type="transmembrane region" description="Helical" evidence="1">
    <location>
        <begin position="14"/>
        <end position="35"/>
    </location>
</feature>
<evidence type="ECO:0000313" key="2">
    <source>
        <dbReference type="EMBL" id="MFD1784370.1"/>
    </source>
</evidence>
<evidence type="ECO:0000256" key="1">
    <source>
        <dbReference type="SAM" id="Phobius"/>
    </source>
</evidence>
<protein>
    <submittedName>
        <fullName evidence="2">GDYXXLXY domain-containing protein</fullName>
    </submittedName>
</protein>
<proteinExistence type="predicted"/>
<organism evidence="2 3">
    <name type="scientific">Phenylobacterium terrae</name>
    <dbReference type="NCBI Taxonomy" id="2665495"/>
    <lineage>
        <taxon>Bacteria</taxon>
        <taxon>Pseudomonadati</taxon>
        <taxon>Pseudomonadota</taxon>
        <taxon>Alphaproteobacteria</taxon>
        <taxon>Caulobacterales</taxon>
        <taxon>Caulobacteraceae</taxon>
        <taxon>Phenylobacterium</taxon>
    </lineage>
</organism>
<accession>A0ABW4N6U6</accession>
<dbReference type="Pfam" id="PF14345">
    <property type="entry name" value="GDYXXLXY"/>
    <property type="match status" value="1"/>
</dbReference>
<dbReference type="EMBL" id="JBHUEY010000001">
    <property type="protein sequence ID" value="MFD1784370.1"/>
    <property type="molecule type" value="Genomic_DNA"/>
</dbReference>
<dbReference type="InterPro" id="IPR025833">
    <property type="entry name" value="GDYXXLXY"/>
</dbReference>
<comment type="caution">
    <text evidence="2">The sequence shown here is derived from an EMBL/GenBank/DDBJ whole genome shotgun (WGS) entry which is preliminary data.</text>
</comment>
<evidence type="ECO:0000313" key="3">
    <source>
        <dbReference type="Proteomes" id="UP001597237"/>
    </source>
</evidence>